<gene>
    <name evidence="1" type="ORF">E7Z57_18735</name>
</gene>
<accession>A0AA92EFS5</accession>
<protein>
    <submittedName>
        <fullName evidence="1">Uncharacterized protein</fullName>
    </submittedName>
</protein>
<keyword evidence="1" id="KW-0614">Plasmid</keyword>
<organism evidence="1 2">
    <name type="scientific">Ralstonia solanacearum</name>
    <name type="common">Pseudomonas solanacearum</name>
    <dbReference type="NCBI Taxonomy" id="305"/>
    <lineage>
        <taxon>Bacteria</taxon>
        <taxon>Pseudomonadati</taxon>
        <taxon>Pseudomonadota</taxon>
        <taxon>Betaproteobacteria</taxon>
        <taxon>Burkholderiales</taxon>
        <taxon>Burkholderiaceae</taxon>
        <taxon>Ralstonia</taxon>
        <taxon>Ralstonia solanacearum species complex</taxon>
    </lineage>
</organism>
<proteinExistence type="predicted"/>
<dbReference type="Proteomes" id="UP000310553">
    <property type="component" value="Plasmid pUW386"/>
</dbReference>
<name>A0AA92EFS5_RALSL</name>
<reference evidence="1 2" key="1">
    <citation type="submission" date="2019-04" db="EMBL/GenBank/DDBJ databases">
        <title>Complete Genome of UW386 and Higher Quality Genome of UW700.</title>
        <authorList>
            <person name="Jacobs J."/>
            <person name="Perez A."/>
            <person name="Steidl O."/>
            <person name="Allen C."/>
        </authorList>
    </citation>
    <scope>NUCLEOTIDE SEQUENCE [LARGE SCALE GENOMIC DNA]</scope>
    <source>
        <strain evidence="1 2">UW386</strain>
        <plasmid evidence="2">puw386</plasmid>
    </source>
</reference>
<evidence type="ECO:0000313" key="2">
    <source>
        <dbReference type="Proteomes" id="UP000310553"/>
    </source>
</evidence>
<geneLocation type="plasmid" evidence="2">
    <name>puw386</name>
</geneLocation>
<dbReference type="EMBL" id="CP039340">
    <property type="protein sequence ID" value="QCX51144.1"/>
    <property type="molecule type" value="Genomic_DNA"/>
</dbReference>
<evidence type="ECO:0000313" key="1">
    <source>
        <dbReference type="EMBL" id="QCX51144.1"/>
    </source>
</evidence>
<dbReference type="AlphaFoldDB" id="A0AA92EFS5"/>
<sequence>MRLFEEAQAKSASGNFAAVVADANLPLPLKVGTQPLRYVATFRRQLFIEQPLRNGKAVTQL</sequence>